<protein>
    <submittedName>
        <fullName evidence="3">Methyltransferase domain-containing protein</fullName>
    </submittedName>
</protein>
<dbReference type="GO" id="GO:0032259">
    <property type="term" value="P:methylation"/>
    <property type="evidence" value="ECO:0007669"/>
    <property type="project" value="UniProtKB-KW"/>
</dbReference>
<evidence type="ECO:0000313" key="2">
    <source>
        <dbReference type="EMBL" id="RNI08441.1"/>
    </source>
</evidence>
<dbReference type="OrthoDB" id="66145at2157"/>
<organism evidence="3 4">
    <name type="scientific">Methanohalophilus halophilus</name>
    <dbReference type="NCBI Taxonomy" id="2177"/>
    <lineage>
        <taxon>Archaea</taxon>
        <taxon>Methanobacteriati</taxon>
        <taxon>Methanobacteriota</taxon>
        <taxon>Stenosarchaea group</taxon>
        <taxon>Methanomicrobia</taxon>
        <taxon>Methanosarcinales</taxon>
        <taxon>Methanosarcinaceae</taxon>
        <taxon>Methanohalophilus</taxon>
    </lineage>
</organism>
<dbReference type="Proteomes" id="UP000267921">
    <property type="component" value="Unassembled WGS sequence"/>
</dbReference>
<name>A0A1H2R5J7_9EURY</name>
<dbReference type="GeneID" id="32138918"/>
<sequence>MQKLTCIICNSSHVTPLQKKSRDGSYINLIKCKYCGHLFQSAKQYTDIYSNGKFSQEARGSIIPNDAKIKQLDESAIDRFIFYKSFFKEMENILEVGSSIGSFVHLLKIYGKNTMGLEPDFEYCSFSKDQYGFEQYHDFLENFKSSNKWDGVISFHVLEHIQDPHNFLLNIYELLDNKGTLLIECPSLDIHFSGNMNKFIWKPHIHYFTISSLYYLVSLYYDVEYIGFRNNSLYVLGKKSLSKKNEIKNIQLYKYKFLSKSMYLINSNQYIHSYFKFGLNHVVSNPTNLKKIIPFINKKLCFKKYELNESRKGKEIPLSHVSVYSLGNIGDTILSKCVRSIFNECNNSLSWNLIPVKKTVNSNSIMQINESEMLVIGGGGLFLPDTNKNNISGWQWACGKDSLNQIKIPIVFFAVGYNYFKGQHPESLFVENLKEFVKKSSFFGVRNSGSRKKIIELVGTQFEEKIVFQPCPTTLISKLYSLPEKKRTKNIAFNVAFDRYDKRFGKNIYLILSQIASAAKRLDDLGYNIYLVNHIKKDATFSLSLDNASVPYVNVDLSGEFPDKAIEFYKQMDVVIGMRGHAQMIPFGLNCGIITLGSHDKMKWFLEDIDSLDFYIDITEEPEYLSDAIFNKFMCLYGDNYKFNNTIQRIKKKQDDLYNITLSNMHKILHLLKNQVD</sequence>
<dbReference type="PANTHER" id="PTHR43861">
    <property type="entry name" value="TRANS-ACONITATE 2-METHYLTRANSFERASE-RELATED"/>
    <property type="match status" value="1"/>
</dbReference>
<dbReference type="EMBL" id="FNMU01000001">
    <property type="protein sequence ID" value="SDW14621.1"/>
    <property type="molecule type" value="Genomic_DNA"/>
</dbReference>
<evidence type="ECO:0000259" key="1">
    <source>
        <dbReference type="Pfam" id="PF04230"/>
    </source>
</evidence>
<dbReference type="Proteomes" id="UP000198669">
    <property type="component" value="Unassembled WGS sequence"/>
</dbReference>
<keyword evidence="3" id="KW-0808">Transferase</keyword>
<dbReference type="SUPFAM" id="SSF53335">
    <property type="entry name" value="S-adenosyl-L-methionine-dependent methyltransferases"/>
    <property type="match status" value="1"/>
</dbReference>
<gene>
    <name evidence="2" type="ORF">EFE40_07835</name>
    <name evidence="3" type="ORF">SAMN04515625_0438</name>
</gene>
<dbReference type="InterPro" id="IPR029063">
    <property type="entry name" value="SAM-dependent_MTases_sf"/>
</dbReference>
<proteinExistence type="predicted"/>
<reference evidence="2 5" key="2">
    <citation type="submission" date="2018-10" db="EMBL/GenBank/DDBJ databases">
        <title>Cultivation of a novel Methanohalophilus strain from Kebrit Deep of the Red Sea and a genomic comparison of members of the genus Methanohalophilus.</title>
        <authorList>
            <person name="Guan Y."/>
            <person name="Ngugi D.K."/>
            <person name="Stingl U."/>
        </authorList>
    </citation>
    <scope>NUCLEOTIDE SEQUENCE [LARGE SCALE GENOMIC DNA]</scope>
    <source>
        <strain evidence="2 5">DSM 3094</strain>
    </source>
</reference>
<dbReference type="AlphaFoldDB" id="A0A1H2R5J7"/>
<keyword evidence="3" id="KW-0489">Methyltransferase</keyword>
<dbReference type="InterPro" id="IPR007345">
    <property type="entry name" value="Polysacch_pyruvyl_Trfase"/>
</dbReference>
<dbReference type="EMBL" id="RJJG01000005">
    <property type="protein sequence ID" value="RNI08441.1"/>
    <property type="molecule type" value="Genomic_DNA"/>
</dbReference>
<dbReference type="PANTHER" id="PTHR43861:SF6">
    <property type="entry name" value="METHYLTRANSFERASE TYPE 11"/>
    <property type="match status" value="1"/>
</dbReference>
<evidence type="ECO:0000313" key="4">
    <source>
        <dbReference type="Proteomes" id="UP000198669"/>
    </source>
</evidence>
<reference evidence="3 4" key="1">
    <citation type="submission" date="2016-10" db="EMBL/GenBank/DDBJ databases">
        <authorList>
            <person name="de Groot N.N."/>
        </authorList>
    </citation>
    <scope>NUCLEOTIDE SEQUENCE [LARGE SCALE GENOMIC DNA]</scope>
    <source>
        <strain evidence="3 4">Z-7982</strain>
    </source>
</reference>
<feature type="domain" description="Polysaccharide pyruvyl transferase" evidence="1">
    <location>
        <begin position="328"/>
        <end position="597"/>
    </location>
</feature>
<dbReference type="GO" id="GO:0008168">
    <property type="term" value="F:methyltransferase activity"/>
    <property type="evidence" value="ECO:0007669"/>
    <property type="project" value="UniProtKB-KW"/>
</dbReference>
<evidence type="ECO:0000313" key="5">
    <source>
        <dbReference type="Proteomes" id="UP000267921"/>
    </source>
</evidence>
<accession>A0A1H2R5J7</accession>
<dbReference type="Pfam" id="PF04230">
    <property type="entry name" value="PS_pyruv_trans"/>
    <property type="match status" value="1"/>
</dbReference>
<dbReference type="Pfam" id="PF13489">
    <property type="entry name" value="Methyltransf_23"/>
    <property type="match status" value="1"/>
</dbReference>
<dbReference type="RefSeq" id="WP_083433009.1">
    <property type="nucleotide sequence ID" value="NZ_CP017921.1"/>
</dbReference>
<evidence type="ECO:0000313" key="3">
    <source>
        <dbReference type="EMBL" id="SDW14621.1"/>
    </source>
</evidence>
<dbReference type="Gene3D" id="3.40.50.150">
    <property type="entry name" value="Vaccinia Virus protein VP39"/>
    <property type="match status" value="1"/>
</dbReference>